<reference evidence="1 3" key="1">
    <citation type="submission" date="2015-01" db="EMBL/GenBank/DDBJ databases">
        <title>Evolution of Trichinella species and genotypes.</title>
        <authorList>
            <person name="Korhonen P.K."/>
            <person name="Edoardo P."/>
            <person name="Giuseppe L.R."/>
            <person name="Gasser R.B."/>
        </authorList>
    </citation>
    <scope>NUCLEOTIDE SEQUENCE [LARGE SCALE GENOMIC DNA]</scope>
    <source>
        <strain evidence="1">ISS1029</strain>
    </source>
</reference>
<dbReference type="AlphaFoldDB" id="A0A0V1GNY6"/>
<name>A0A0V1GNY6_9BILA</name>
<evidence type="ECO:0000313" key="1">
    <source>
        <dbReference type="EMBL" id="KRY99816.1"/>
    </source>
</evidence>
<organism evidence="1 3">
    <name type="scientific">Trichinella zimbabwensis</name>
    <dbReference type="NCBI Taxonomy" id="268475"/>
    <lineage>
        <taxon>Eukaryota</taxon>
        <taxon>Metazoa</taxon>
        <taxon>Ecdysozoa</taxon>
        <taxon>Nematoda</taxon>
        <taxon>Enoplea</taxon>
        <taxon>Dorylaimia</taxon>
        <taxon>Trichinellida</taxon>
        <taxon>Trichinellidae</taxon>
        <taxon>Trichinella</taxon>
    </lineage>
</organism>
<comment type="caution">
    <text evidence="1">The sequence shown here is derived from an EMBL/GenBank/DDBJ whole genome shotgun (WGS) entry which is preliminary data.</text>
</comment>
<dbReference type="EMBL" id="JYDP01000683">
    <property type="protein sequence ID" value="KRY99816.1"/>
    <property type="molecule type" value="Genomic_DNA"/>
</dbReference>
<accession>A0A0V1GNY6</accession>
<dbReference type="Proteomes" id="UP000055024">
    <property type="component" value="Unassembled WGS sequence"/>
</dbReference>
<evidence type="ECO:0000313" key="3">
    <source>
        <dbReference type="Proteomes" id="UP000055024"/>
    </source>
</evidence>
<gene>
    <name evidence="2" type="ORF">T11_14530</name>
    <name evidence="1" type="ORF">T11_14802</name>
</gene>
<evidence type="ECO:0000313" key="2">
    <source>
        <dbReference type="EMBL" id="KRZ11912.1"/>
    </source>
</evidence>
<proteinExistence type="predicted"/>
<dbReference type="PROSITE" id="PS51257">
    <property type="entry name" value="PROKAR_LIPOPROTEIN"/>
    <property type="match status" value="1"/>
</dbReference>
<sequence>MASKVGIAYVNTWGSCPSRLMGDLYAHLWNYPPFRHLTFIEEKDWRIVMKVAFQFDNFE</sequence>
<protein>
    <submittedName>
        <fullName evidence="1">Uncharacterized protein</fullName>
    </submittedName>
</protein>
<dbReference type="EMBL" id="JYDP01000045">
    <property type="protein sequence ID" value="KRZ11912.1"/>
    <property type="molecule type" value="Genomic_DNA"/>
</dbReference>
<keyword evidence="3" id="KW-1185">Reference proteome</keyword>